<evidence type="ECO:0000313" key="3">
    <source>
        <dbReference type="Proteomes" id="UP001357223"/>
    </source>
</evidence>
<reference evidence="2 3" key="1">
    <citation type="submission" date="2023-10" db="EMBL/GenBank/DDBJ databases">
        <title>Niallia locisalis sp.nov. isolated from a salt pond sample.</title>
        <authorList>
            <person name="Li X.-J."/>
            <person name="Dong L."/>
        </authorList>
    </citation>
    <scope>NUCLEOTIDE SEQUENCE [LARGE SCALE GENOMIC DNA]</scope>
    <source>
        <strain evidence="2 3">DSM 29761</strain>
    </source>
</reference>
<keyword evidence="2" id="KW-0255">Endonuclease</keyword>
<dbReference type="Gene3D" id="3.10.28.10">
    <property type="entry name" value="Homing endonucleases"/>
    <property type="match status" value="1"/>
</dbReference>
<protein>
    <submittedName>
        <fullName evidence="2">LAGLIDADG family homing endonuclease</fullName>
    </submittedName>
</protein>
<evidence type="ECO:0000313" key="2">
    <source>
        <dbReference type="EMBL" id="WVX80584.1"/>
    </source>
</evidence>
<dbReference type="GO" id="GO:0004519">
    <property type="term" value="F:endonuclease activity"/>
    <property type="evidence" value="ECO:0007669"/>
    <property type="project" value="UniProtKB-KW"/>
</dbReference>
<keyword evidence="3" id="KW-1185">Reference proteome</keyword>
<dbReference type="Pfam" id="PF14528">
    <property type="entry name" value="LAGLIDADG_3"/>
    <property type="match status" value="2"/>
</dbReference>
<accession>A0ABZ2CHK6</accession>
<gene>
    <name evidence="2" type="ORF">R4Z09_25625</name>
</gene>
<sequence>MGKLINLKGRIFGMYTVIDRVFLESSKNTIWLCKCNTCGNKFVKQSRHLLAGKGLTCNCAKDKPYKYKEQLKKMLLQYNDVEIGKMFNVKPETIKYFRKKFNLDPCPIKKSAGSYRIYTLDTQFFKEINTEYQAYILGFLTADGYVNKNGRNLAVAIKESDADILKQIKKAMGSNAILGTKRKPKNQEDLKVLGISSKEIVSDLVKFGIVPNKTKEITLPVLHKELYRHYIRGLWDGDGYIGKRQFALTGGSYMLLKQLQVHIYKETGYMLVIRELKKGDYVRGYQLYGSRRDKDVINWIYKSPNIVLERKYQSCLKYWS</sequence>
<dbReference type="InterPro" id="IPR027434">
    <property type="entry name" value="Homing_endonucl"/>
</dbReference>
<keyword evidence="2" id="KW-0378">Hydrolase</keyword>
<feature type="domain" description="DOD-type homing endonuclease" evidence="1">
    <location>
        <begin position="136"/>
        <end position="260"/>
    </location>
</feature>
<dbReference type="InterPro" id="IPR004042">
    <property type="entry name" value="Intein_endonuc_central"/>
</dbReference>
<dbReference type="PROSITE" id="PS50819">
    <property type="entry name" value="INTEIN_ENDONUCLEASE"/>
    <property type="match status" value="1"/>
</dbReference>
<dbReference type="InterPro" id="IPR004860">
    <property type="entry name" value="LAGLIDADG_dom"/>
</dbReference>
<evidence type="ECO:0000259" key="1">
    <source>
        <dbReference type="PROSITE" id="PS50819"/>
    </source>
</evidence>
<dbReference type="EMBL" id="CP137640">
    <property type="protein sequence ID" value="WVX80584.1"/>
    <property type="molecule type" value="Genomic_DNA"/>
</dbReference>
<dbReference type="SUPFAM" id="SSF55608">
    <property type="entry name" value="Homing endonucleases"/>
    <property type="match status" value="2"/>
</dbReference>
<dbReference type="RefSeq" id="WP_338449515.1">
    <property type="nucleotide sequence ID" value="NZ_CP137640.1"/>
</dbReference>
<dbReference type="Proteomes" id="UP001357223">
    <property type="component" value="Chromosome"/>
</dbReference>
<name>A0ABZ2CHK6_9BACI</name>
<keyword evidence="2" id="KW-0540">Nuclease</keyword>
<organism evidence="2 3">
    <name type="scientific">Niallia oryzisoli</name>
    <dbReference type="NCBI Taxonomy" id="1737571"/>
    <lineage>
        <taxon>Bacteria</taxon>
        <taxon>Bacillati</taxon>
        <taxon>Bacillota</taxon>
        <taxon>Bacilli</taxon>
        <taxon>Bacillales</taxon>
        <taxon>Bacillaceae</taxon>
        <taxon>Niallia</taxon>
    </lineage>
</organism>
<proteinExistence type="predicted"/>